<comment type="subcellular location">
    <subcellularLocation>
        <location evidence="1">Membrane</location>
        <topology evidence="1">Multi-pass membrane protein</topology>
    </subcellularLocation>
    <subcellularLocation>
        <location evidence="13">Mitochondrion membrane</location>
        <topology evidence="13">Multi-pass membrane protein</topology>
    </subcellularLocation>
</comment>
<organism evidence="14">
    <name type="scientific">Pagurus sp. D20M</name>
    <dbReference type="NCBI Taxonomy" id="1929475"/>
    <lineage>
        <taxon>Eukaryota</taxon>
        <taxon>Metazoa</taxon>
        <taxon>Ecdysozoa</taxon>
        <taxon>Arthropoda</taxon>
        <taxon>Crustacea</taxon>
        <taxon>Multicrustacea</taxon>
        <taxon>Malacostraca</taxon>
        <taxon>Eumalacostraca</taxon>
        <taxon>Eucarida</taxon>
        <taxon>Decapoda</taxon>
        <taxon>Pleocyemata</taxon>
        <taxon>Anomura</taxon>
        <taxon>Paguroidea</taxon>
        <taxon>Paguridae</taxon>
        <taxon>Pagurus</taxon>
    </lineage>
</organism>
<keyword evidence="13 14" id="KW-0496">Mitochondrion</keyword>
<evidence type="ECO:0000256" key="4">
    <source>
        <dbReference type="ARBA" id="ARBA00021007"/>
    </source>
</evidence>
<geneLocation type="mitochondrion" evidence="14"/>
<dbReference type="AlphaFoldDB" id="A0A2Z5UYB2"/>
<evidence type="ECO:0000256" key="5">
    <source>
        <dbReference type="ARBA" id="ARBA00022448"/>
    </source>
</evidence>
<keyword evidence="11 13" id="KW-0472">Membrane</keyword>
<dbReference type="InterPro" id="IPR038430">
    <property type="entry name" value="NDAH_ubi_oxred_su3_sf"/>
</dbReference>
<keyword evidence="10 13" id="KW-0830">Ubiquinone</keyword>
<feature type="transmembrane region" description="Helical" evidence="13">
    <location>
        <begin position="101"/>
        <end position="121"/>
    </location>
</feature>
<name>A0A2Z5UYB2_9EUCA</name>
<evidence type="ECO:0000256" key="1">
    <source>
        <dbReference type="ARBA" id="ARBA00004141"/>
    </source>
</evidence>
<comment type="catalytic activity">
    <reaction evidence="12 13">
        <text>a ubiquinone + NADH + 5 H(+)(in) = a ubiquinol + NAD(+) + 4 H(+)(out)</text>
        <dbReference type="Rhea" id="RHEA:29091"/>
        <dbReference type="Rhea" id="RHEA-COMP:9565"/>
        <dbReference type="Rhea" id="RHEA-COMP:9566"/>
        <dbReference type="ChEBI" id="CHEBI:15378"/>
        <dbReference type="ChEBI" id="CHEBI:16389"/>
        <dbReference type="ChEBI" id="CHEBI:17976"/>
        <dbReference type="ChEBI" id="CHEBI:57540"/>
        <dbReference type="ChEBI" id="CHEBI:57945"/>
        <dbReference type="EC" id="7.1.1.2"/>
    </reaction>
</comment>
<dbReference type="EC" id="7.1.1.2" evidence="3 13"/>
<evidence type="ECO:0000256" key="8">
    <source>
        <dbReference type="ARBA" id="ARBA00022989"/>
    </source>
</evidence>
<keyword evidence="6 13" id="KW-0812">Transmembrane</keyword>
<comment type="function">
    <text evidence="13">Core subunit of the mitochondrial membrane respiratory chain NADH dehydrogenase (Complex I) which catalyzes electron transfer from NADH through the respiratory chain, using ubiquinone as an electron acceptor. Essential for the catalytic activity of complex I.</text>
</comment>
<keyword evidence="13" id="KW-0249">Electron transport</keyword>
<evidence type="ECO:0000313" key="14">
    <source>
        <dbReference type="EMBL" id="BBB16299.1"/>
    </source>
</evidence>
<dbReference type="GO" id="GO:0031966">
    <property type="term" value="C:mitochondrial membrane"/>
    <property type="evidence" value="ECO:0007669"/>
    <property type="project" value="UniProtKB-SubCell"/>
</dbReference>
<protein>
    <recommendedName>
        <fullName evidence="4 13">NADH-ubiquinone oxidoreductase chain 3</fullName>
        <ecNumber evidence="3 13">7.1.1.2</ecNumber>
    </recommendedName>
</protein>
<sequence>MFGFQPKGLIILEKMILFLLFSTIITLLISCVVMILASLLSKKMIMDREKNSPFECGFDPKGSARLPFSLQFFLIAVIFLIFDVEITLILPLAYIIHMSNIFSWVMTGLMFLFILLFGLYYEWTQGALEWSE</sequence>
<dbReference type="FunFam" id="1.20.58.1610:FF:000004">
    <property type="entry name" value="NADH-quinone oxidoreductase subunit A"/>
    <property type="match status" value="1"/>
</dbReference>
<dbReference type="PANTHER" id="PTHR11058:SF9">
    <property type="entry name" value="NADH-UBIQUINONE OXIDOREDUCTASE CHAIN 3"/>
    <property type="match status" value="1"/>
</dbReference>
<evidence type="ECO:0000256" key="11">
    <source>
        <dbReference type="ARBA" id="ARBA00023136"/>
    </source>
</evidence>
<dbReference type="EMBL" id="LC222535">
    <property type="protein sequence ID" value="BBB16299.1"/>
    <property type="molecule type" value="Genomic_DNA"/>
</dbReference>
<evidence type="ECO:0000256" key="13">
    <source>
        <dbReference type="RuleBase" id="RU003640"/>
    </source>
</evidence>
<dbReference type="GO" id="GO:0030964">
    <property type="term" value="C:NADH dehydrogenase complex"/>
    <property type="evidence" value="ECO:0007669"/>
    <property type="project" value="TreeGrafter"/>
</dbReference>
<accession>A0A2Z5UYB2</accession>
<evidence type="ECO:0000256" key="10">
    <source>
        <dbReference type="ARBA" id="ARBA00023075"/>
    </source>
</evidence>
<keyword evidence="8 13" id="KW-1133">Transmembrane helix</keyword>
<dbReference type="PANTHER" id="PTHR11058">
    <property type="entry name" value="NADH-UBIQUINONE OXIDOREDUCTASE CHAIN 3"/>
    <property type="match status" value="1"/>
</dbReference>
<dbReference type="Gene3D" id="1.20.58.1610">
    <property type="entry name" value="NADH:ubiquinone/plastoquinone oxidoreductase, chain 3"/>
    <property type="match status" value="1"/>
</dbReference>
<evidence type="ECO:0000256" key="9">
    <source>
        <dbReference type="ARBA" id="ARBA00023027"/>
    </source>
</evidence>
<keyword evidence="7 13" id="KW-1278">Translocase</keyword>
<evidence type="ECO:0000256" key="2">
    <source>
        <dbReference type="ARBA" id="ARBA00008472"/>
    </source>
</evidence>
<dbReference type="PROSITE" id="PS51257">
    <property type="entry name" value="PROKAR_LIPOPROTEIN"/>
    <property type="match status" value="1"/>
</dbReference>
<reference evidence="14" key="1">
    <citation type="journal article" date="2017" name="Genetica">
        <title>Molecular phylogeny of ten intertidal hermit crabs of the genus Pagurus inferred from multiple mitochondrial genes, with special emphasis on the evolutionary relationship of Pagurus lanuginosus and Pagurus maculosus.</title>
        <authorList>
            <person name="Sultana Z."/>
            <person name="Asakura A."/>
            <person name="Kinjo S."/>
            <person name="Nozawa M."/>
            <person name="Nakano T."/>
            <person name="Ikeo K."/>
        </authorList>
    </citation>
    <scope>NUCLEOTIDE SEQUENCE</scope>
    <source>
        <strain evidence="14">D20M</strain>
    </source>
</reference>
<keyword evidence="13" id="KW-0679">Respiratory chain</keyword>
<keyword evidence="5 13" id="KW-0813">Transport</keyword>
<comment type="similarity">
    <text evidence="2 13">Belongs to the complex I subunit 3 family.</text>
</comment>
<evidence type="ECO:0000256" key="12">
    <source>
        <dbReference type="ARBA" id="ARBA00049551"/>
    </source>
</evidence>
<evidence type="ECO:0000256" key="7">
    <source>
        <dbReference type="ARBA" id="ARBA00022967"/>
    </source>
</evidence>
<dbReference type="GO" id="GO:0008137">
    <property type="term" value="F:NADH dehydrogenase (ubiquinone) activity"/>
    <property type="evidence" value="ECO:0007669"/>
    <property type="project" value="UniProtKB-UniRule"/>
</dbReference>
<evidence type="ECO:0000256" key="3">
    <source>
        <dbReference type="ARBA" id="ARBA00012944"/>
    </source>
</evidence>
<feature type="transmembrane region" description="Helical" evidence="13">
    <location>
        <begin position="72"/>
        <end position="95"/>
    </location>
</feature>
<evidence type="ECO:0000256" key="6">
    <source>
        <dbReference type="ARBA" id="ARBA00022692"/>
    </source>
</evidence>
<feature type="transmembrane region" description="Helical" evidence="13">
    <location>
        <begin position="15"/>
        <end position="40"/>
    </location>
</feature>
<keyword evidence="9 13" id="KW-0520">NAD</keyword>
<dbReference type="InterPro" id="IPR000440">
    <property type="entry name" value="NADH_UbQ/plastoQ_OxRdtase_su3"/>
</dbReference>
<gene>
    <name evidence="14" type="primary">ND3</name>
</gene>
<dbReference type="Pfam" id="PF00507">
    <property type="entry name" value="Oxidored_q4"/>
    <property type="match status" value="1"/>
</dbReference>
<proteinExistence type="inferred from homology"/>